<feature type="domain" description="RNA polymerase sigma-70" evidence="5">
    <location>
        <begin position="114"/>
        <end position="127"/>
    </location>
</feature>
<dbReference type="Pfam" id="PF04542">
    <property type="entry name" value="Sigma70_r2"/>
    <property type="match status" value="1"/>
</dbReference>
<comment type="caution">
    <text evidence="6">The sequence shown here is derived from an EMBL/GenBank/DDBJ whole genome shotgun (WGS) entry which is preliminary data.</text>
</comment>
<dbReference type="NCBIfam" id="TIGR02937">
    <property type="entry name" value="sigma70-ECF"/>
    <property type="match status" value="1"/>
</dbReference>
<protein>
    <submittedName>
        <fullName evidence="6">Sigma-70 family RNA polymerase sigma factor</fullName>
    </submittedName>
</protein>
<dbReference type="InterPro" id="IPR050239">
    <property type="entry name" value="Sigma-70_RNA_pol_init_factors"/>
</dbReference>
<dbReference type="SUPFAM" id="SSF88659">
    <property type="entry name" value="Sigma3 and sigma4 domains of RNA polymerase sigma factors"/>
    <property type="match status" value="2"/>
</dbReference>
<gene>
    <name evidence="6" type="ORF">J057_07126</name>
</gene>
<dbReference type="PROSITE" id="PS00715">
    <property type="entry name" value="SIGMA70_1"/>
    <property type="match status" value="1"/>
</dbReference>
<dbReference type="STRING" id="626887.J057_07126"/>
<dbReference type="Pfam" id="PF04545">
    <property type="entry name" value="Sigma70_r4"/>
    <property type="match status" value="1"/>
</dbReference>
<dbReference type="EMBL" id="APLQ01000011">
    <property type="protein sequence ID" value="ENO15102.2"/>
    <property type="molecule type" value="Genomic_DNA"/>
</dbReference>
<sequence length="323" mass="36455">MLGEASGDTPSLVAHYFRDAQRHSLLGEAAERRLSARLTRALDILARHRNLPEGTPQTLRDVTEDLTEADLASTYARRALRIAMACRHTLIQSNLRLAVHLARRHTNRGIPLTDLIQEGNVGLIKAVERFAPGKGFRFSTYAYWWISEEIKRSLKRGRRVVRTPEHVVDEIRALQAAMNQLYRQHGRAPSQKELARHLNIPAQRVGELLAYAQPEISTATPLGEGDDIHLGEALSSEDDRDQPEASLLPRDQKRLLTDILSNLDERERDILSRRFGLGLPEPETLQIISDNLGISRERVRQIEKGALAKLRERYANLADMAGN</sequence>
<dbReference type="eggNOG" id="COG0568">
    <property type="taxonomic scope" value="Bacteria"/>
</dbReference>
<dbReference type="PRINTS" id="PR00046">
    <property type="entry name" value="SIGMA70FCT"/>
</dbReference>
<dbReference type="OrthoDB" id="9809557at2"/>
<dbReference type="InterPro" id="IPR007627">
    <property type="entry name" value="RNA_pol_sigma70_r2"/>
</dbReference>
<keyword evidence="3" id="KW-0238">DNA-binding</keyword>
<dbReference type="Proteomes" id="UP000013165">
    <property type="component" value="Unassembled WGS sequence"/>
</dbReference>
<dbReference type="HOGENOM" id="CLU_014793_3_4_6"/>
<dbReference type="AlphaFoldDB" id="N6WVP4"/>
<name>N6WVP4_9GAMM</name>
<dbReference type="CDD" id="cd06171">
    <property type="entry name" value="Sigma70_r4"/>
    <property type="match status" value="1"/>
</dbReference>
<dbReference type="InterPro" id="IPR013325">
    <property type="entry name" value="RNA_pol_sigma_r2"/>
</dbReference>
<evidence type="ECO:0000313" key="6">
    <source>
        <dbReference type="EMBL" id="ENO15102.2"/>
    </source>
</evidence>
<dbReference type="InterPro" id="IPR007630">
    <property type="entry name" value="RNA_pol_sigma70_r4"/>
</dbReference>
<dbReference type="GO" id="GO:0006352">
    <property type="term" value="P:DNA-templated transcription initiation"/>
    <property type="evidence" value="ECO:0007669"/>
    <property type="project" value="InterPro"/>
</dbReference>
<evidence type="ECO:0000256" key="1">
    <source>
        <dbReference type="ARBA" id="ARBA00023015"/>
    </source>
</evidence>
<accession>N6WVP4</accession>
<evidence type="ECO:0000256" key="3">
    <source>
        <dbReference type="ARBA" id="ARBA00023125"/>
    </source>
</evidence>
<dbReference type="InterPro" id="IPR013324">
    <property type="entry name" value="RNA_pol_sigma_r3/r4-like"/>
</dbReference>
<dbReference type="PATRIC" id="fig|626887.3.peg.1412"/>
<keyword evidence="4" id="KW-0804">Transcription</keyword>
<evidence type="ECO:0000256" key="2">
    <source>
        <dbReference type="ARBA" id="ARBA00023082"/>
    </source>
</evidence>
<dbReference type="InterPro" id="IPR007624">
    <property type="entry name" value="RNA_pol_sigma70_r3"/>
</dbReference>
<evidence type="ECO:0000256" key="4">
    <source>
        <dbReference type="ARBA" id="ARBA00023163"/>
    </source>
</evidence>
<reference evidence="6 7" key="1">
    <citation type="journal article" date="2013" name="Genome Announc.">
        <title>Genome Sequence of the Polycyclic Aromatic Hydrocarbon-Degrading Bacterium Strain Marinobacter nanhaiticus D15-8WT.</title>
        <authorList>
            <person name="Cui Z."/>
            <person name="Gao W."/>
            <person name="Li Q."/>
            <person name="Xu G."/>
            <person name="Zheng L."/>
        </authorList>
    </citation>
    <scope>NUCLEOTIDE SEQUENCE [LARGE SCALE GENOMIC DNA]</scope>
    <source>
        <strain evidence="6 7">D15-8W</strain>
    </source>
</reference>
<dbReference type="InterPro" id="IPR014284">
    <property type="entry name" value="RNA_pol_sigma-70_dom"/>
</dbReference>
<dbReference type="InterPro" id="IPR000943">
    <property type="entry name" value="RNA_pol_sigma70"/>
</dbReference>
<keyword evidence="2" id="KW-0731">Sigma factor</keyword>
<dbReference type="Gene3D" id="1.10.10.10">
    <property type="entry name" value="Winged helix-like DNA-binding domain superfamily/Winged helix DNA-binding domain"/>
    <property type="match status" value="2"/>
</dbReference>
<organism evidence="6 7">
    <name type="scientific">Marinobacter nanhaiticus D15-8W</name>
    <dbReference type="NCBI Taxonomy" id="626887"/>
    <lineage>
        <taxon>Bacteria</taxon>
        <taxon>Pseudomonadati</taxon>
        <taxon>Pseudomonadota</taxon>
        <taxon>Gammaproteobacteria</taxon>
        <taxon>Pseudomonadales</taxon>
        <taxon>Marinobacteraceae</taxon>
        <taxon>Marinobacter</taxon>
    </lineage>
</organism>
<dbReference type="SUPFAM" id="SSF88946">
    <property type="entry name" value="Sigma2 domain of RNA polymerase sigma factors"/>
    <property type="match status" value="1"/>
</dbReference>
<dbReference type="PANTHER" id="PTHR30603">
    <property type="entry name" value="RNA POLYMERASE SIGMA FACTOR RPO"/>
    <property type="match status" value="1"/>
</dbReference>
<keyword evidence="7" id="KW-1185">Reference proteome</keyword>
<dbReference type="GO" id="GO:0003677">
    <property type="term" value="F:DNA binding"/>
    <property type="evidence" value="ECO:0007669"/>
    <property type="project" value="UniProtKB-KW"/>
</dbReference>
<proteinExistence type="predicted"/>
<dbReference type="PANTHER" id="PTHR30603:SF47">
    <property type="entry name" value="RNA POLYMERASE SIGMA FACTOR SIGD, CHLOROPLASTIC"/>
    <property type="match status" value="1"/>
</dbReference>
<dbReference type="InterPro" id="IPR036388">
    <property type="entry name" value="WH-like_DNA-bd_sf"/>
</dbReference>
<dbReference type="Pfam" id="PF04539">
    <property type="entry name" value="Sigma70_r3"/>
    <property type="match status" value="1"/>
</dbReference>
<dbReference type="GO" id="GO:0016987">
    <property type="term" value="F:sigma factor activity"/>
    <property type="evidence" value="ECO:0007669"/>
    <property type="project" value="UniProtKB-KW"/>
</dbReference>
<evidence type="ECO:0000313" key="7">
    <source>
        <dbReference type="Proteomes" id="UP000013165"/>
    </source>
</evidence>
<keyword evidence="1" id="KW-0805">Transcription regulation</keyword>
<dbReference type="Gene3D" id="1.10.601.10">
    <property type="entry name" value="RNA Polymerase Primary Sigma Factor"/>
    <property type="match status" value="1"/>
</dbReference>
<evidence type="ECO:0000259" key="5">
    <source>
        <dbReference type="PROSITE" id="PS00715"/>
    </source>
</evidence>